<gene>
    <name evidence="1" type="ORF">OIDMADRAFT_61513</name>
</gene>
<dbReference type="AlphaFoldDB" id="A0A0C3GBM8"/>
<dbReference type="STRING" id="913774.A0A0C3GBM8"/>
<proteinExistence type="predicted"/>
<dbReference type="Proteomes" id="UP000054321">
    <property type="component" value="Unassembled WGS sequence"/>
</dbReference>
<organism evidence="1 2">
    <name type="scientific">Oidiodendron maius (strain Zn)</name>
    <dbReference type="NCBI Taxonomy" id="913774"/>
    <lineage>
        <taxon>Eukaryota</taxon>
        <taxon>Fungi</taxon>
        <taxon>Dikarya</taxon>
        <taxon>Ascomycota</taxon>
        <taxon>Pezizomycotina</taxon>
        <taxon>Leotiomycetes</taxon>
        <taxon>Leotiomycetes incertae sedis</taxon>
        <taxon>Myxotrichaceae</taxon>
        <taxon>Oidiodendron</taxon>
    </lineage>
</organism>
<protein>
    <submittedName>
        <fullName evidence="1">Uncharacterized protein</fullName>
    </submittedName>
</protein>
<dbReference type="EMBL" id="KN832894">
    <property type="protein sequence ID" value="KIM93585.1"/>
    <property type="molecule type" value="Genomic_DNA"/>
</dbReference>
<keyword evidence="2" id="KW-1185">Reference proteome</keyword>
<evidence type="ECO:0000313" key="2">
    <source>
        <dbReference type="Proteomes" id="UP000054321"/>
    </source>
</evidence>
<reference evidence="2" key="2">
    <citation type="submission" date="2015-01" db="EMBL/GenBank/DDBJ databases">
        <title>Evolutionary Origins and Diversification of the Mycorrhizal Mutualists.</title>
        <authorList>
            <consortium name="DOE Joint Genome Institute"/>
            <consortium name="Mycorrhizal Genomics Consortium"/>
            <person name="Kohler A."/>
            <person name="Kuo A."/>
            <person name="Nagy L.G."/>
            <person name="Floudas D."/>
            <person name="Copeland A."/>
            <person name="Barry K.W."/>
            <person name="Cichocki N."/>
            <person name="Veneault-Fourrey C."/>
            <person name="LaButti K."/>
            <person name="Lindquist E.A."/>
            <person name="Lipzen A."/>
            <person name="Lundell T."/>
            <person name="Morin E."/>
            <person name="Murat C."/>
            <person name="Riley R."/>
            <person name="Ohm R."/>
            <person name="Sun H."/>
            <person name="Tunlid A."/>
            <person name="Henrissat B."/>
            <person name="Grigoriev I.V."/>
            <person name="Hibbett D.S."/>
            <person name="Martin F."/>
        </authorList>
    </citation>
    <scope>NUCLEOTIDE SEQUENCE [LARGE SCALE GENOMIC DNA]</scope>
    <source>
        <strain evidence="2">Zn</strain>
    </source>
</reference>
<name>A0A0C3GBM8_OIDMZ</name>
<dbReference type="OrthoDB" id="4485682at2759"/>
<dbReference type="HOGENOM" id="CLU_2237348_0_0_1"/>
<reference evidence="1 2" key="1">
    <citation type="submission" date="2014-04" db="EMBL/GenBank/DDBJ databases">
        <authorList>
            <consortium name="DOE Joint Genome Institute"/>
            <person name="Kuo A."/>
            <person name="Martino E."/>
            <person name="Perotto S."/>
            <person name="Kohler A."/>
            <person name="Nagy L.G."/>
            <person name="Floudas D."/>
            <person name="Copeland A."/>
            <person name="Barry K.W."/>
            <person name="Cichocki N."/>
            <person name="Veneault-Fourrey C."/>
            <person name="LaButti K."/>
            <person name="Lindquist E.A."/>
            <person name="Lipzen A."/>
            <person name="Lundell T."/>
            <person name="Morin E."/>
            <person name="Murat C."/>
            <person name="Sun H."/>
            <person name="Tunlid A."/>
            <person name="Henrissat B."/>
            <person name="Grigoriev I.V."/>
            <person name="Hibbett D.S."/>
            <person name="Martin F."/>
            <person name="Nordberg H.P."/>
            <person name="Cantor M.N."/>
            <person name="Hua S.X."/>
        </authorList>
    </citation>
    <scope>NUCLEOTIDE SEQUENCE [LARGE SCALE GENOMIC DNA]</scope>
    <source>
        <strain evidence="1 2">Zn</strain>
    </source>
</reference>
<accession>A0A0C3GBM8</accession>
<sequence>MEVSLRRYKGMEHKPKATAFLFQENSSPSSFQSHILTRAIRDEAILLNGYRSATTFFATKPTSTRDKSYESTLQVGVVEVAGLSYSVRPMGVWEMSKTVPMPSLA</sequence>
<evidence type="ECO:0000313" key="1">
    <source>
        <dbReference type="EMBL" id="KIM93585.1"/>
    </source>
</evidence>
<dbReference type="InParanoid" id="A0A0C3GBM8"/>